<dbReference type="Pfam" id="PF00440">
    <property type="entry name" value="TetR_N"/>
    <property type="match status" value="2"/>
</dbReference>
<evidence type="ECO:0000313" key="6">
    <source>
        <dbReference type="EMBL" id="SEB72105.1"/>
    </source>
</evidence>
<evidence type="ECO:0000256" key="4">
    <source>
        <dbReference type="PROSITE-ProRule" id="PRU00335"/>
    </source>
</evidence>
<dbReference type="Gene3D" id="1.10.357.10">
    <property type="entry name" value="Tetracycline Repressor, domain 2"/>
    <property type="match status" value="2"/>
</dbReference>
<sequence length="381" mass="39893">MVRSRPANRRELIIEAAATAFAARGYENVAMSAVAEAVGVRPSALYRHFANKEAMLAAAFEGYVLDLREALAAGSEGDRFGPLIDRTLAHRAAGRLWIREARYLPADSVAVVREGLLADLDAVVAAPGDGAGARVRSIAVLGVLLSTAMHATESAVPPMRALLSALVSRAAAGPLAADGAPVVAPRGLPRIAKREQILAAAVELFAARTYDGVALDDIAAAVDLAPSSIYNHFASKEEILASALHRANGFVQVDLDEVLAATDDPGLALHAIVERYAGFAVRHPGMTQAIVSEIGELTERESAVLIDAQRAYVGEWVHLYGSVDHADSSARRVAVMAAITAVNQLACTPGAPRGAERAALVTAYGRRILGVDGARAPLPRA</sequence>
<dbReference type="Gene3D" id="1.10.10.60">
    <property type="entry name" value="Homeodomain-like"/>
    <property type="match status" value="1"/>
</dbReference>
<dbReference type="PANTHER" id="PTHR30055">
    <property type="entry name" value="HTH-TYPE TRANSCRIPTIONAL REGULATOR RUTR"/>
    <property type="match status" value="1"/>
</dbReference>
<dbReference type="SUPFAM" id="SSF46689">
    <property type="entry name" value="Homeodomain-like"/>
    <property type="match status" value="2"/>
</dbReference>
<dbReference type="EMBL" id="FNSA01000003">
    <property type="protein sequence ID" value="SEB72105.1"/>
    <property type="molecule type" value="Genomic_DNA"/>
</dbReference>
<dbReference type="InterPro" id="IPR001647">
    <property type="entry name" value="HTH_TetR"/>
</dbReference>
<protein>
    <submittedName>
        <fullName evidence="6">DNA-binding transcriptional regulator, AcrR family</fullName>
    </submittedName>
</protein>
<evidence type="ECO:0000313" key="7">
    <source>
        <dbReference type="Proteomes" id="UP000182241"/>
    </source>
</evidence>
<keyword evidence="3" id="KW-0804">Transcription</keyword>
<gene>
    <name evidence="6" type="ORF">SAMN04489793_0637</name>
</gene>
<dbReference type="InterPro" id="IPR009057">
    <property type="entry name" value="Homeodomain-like_sf"/>
</dbReference>
<accession>A0A1H4LP81</accession>
<feature type="domain" description="HTH tetR-type" evidence="5">
    <location>
        <begin position="7"/>
        <end position="67"/>
    </location>
</feature>
<keyword evidence="1" id="KW-0805">Transcription regulation</keyword>
<evidence type="ECO:0000256" key="3">
    <source>
        <dbReference type="ARBA" id="ARBA00023163"/>
    </source>
</evidence>
<proteinExistence type="predicted"/>
<keyword evidence="2 4" id="KW-0238">DNA-binding</keyword>
<organism evidence="6 7">
    <name type="scientific">Tsukamurella tyrosinosolvens</name>
    <dbReference type="NCBI Taxonomy" id="57704"/>
    <lineage>
        <taxon>Bacteria</taxon>
        <taxon>Bacillati</taxon>
        <taxon>Actinomycetota</taxon>
        <taxon>Actinomycetes</taxon>
        <taxon>Mycobacteriales</taxon>
        <taxon>Tsukamurellaceae</taxon>
        <taxon>Tsukamurella</taxon>
    </lineage>
</organism>
<dbReference type="PANTHER" id="PTHR30055:SF234">
    <property type="entry name" value="HTH-TYPE TRANSCRIPTIONAL REGULATOR BETI"/>
    <property type="match status" value="1"/>
</dbReference>
<dbReference type="InterPro" id="IPR050109">
    <property type="entry name" value="HTH-type_TetR-like_transc_reg"/>
</dbReference>
<evidence type="ECO:0000259" key="5">
    <source>
        <dbReference type="PROSITE" id="PS50977"/>
    </source>
</evidence>
<dbReference type="STRING" id="57704.SAMN04489793_0637"/>
<evidence type="ECO:0000256" key="2">
    <source>
        <dbReference type="ARBA" id="ARBA00023125"/>
    </source>
</evidence>
<dbReference type="GO" id="GO:0003700">
    <property type="term" value="F:DNA-binding transcription factor activity"/>
    <property type="evidence" value="ECO:0007669"/>
    <property type="project" value="TreeGrafter"/>
</dbReference>
<evidence type="ECO:0000256" key="1">
    <source>
        <dbReference type="ARBA" id="ARBA00023015"/>
    </source>
</evidence>
<dbReference type="AlphaFoldDB" id="A0A1H4LP81"/>
<feature type="DNA-binding region" description="H-T-H motif" evidence="4">
    <location>
        <begin position="30"/>
        <end position="49"/>
    </location>
</feature>
<dbReference type="PROSITE" id="PS50977">
    <property type="entry name" value="HTH_TETR_2"/>
    <property type="match status" value="2"/>
</dbReference>
<dbReference type="Proteomes" id="UP000182241">
    <property type="component" value="Unassembled WGS sequence"/>
</dbReference>
<feature type="DNA-binding region" description="H-T-H motif" evidence="4">
    <location>
        <begin position="214"/>
        <end position="233"/>
    </location>
</feature>
<reference evidence="7" key="1">
    <citation type="submission" date="2016-10" db="EMBL/GenBank/DDBJ databases">
        <authorList>
            <person name="Varghese N."/>
            <person name="Submissions S."/>
        </authorList>
    </citation>
    <scope>NUCLEOTIDE SEQUENCE [LARGE SCALE GENOMIC DNA]</scope>
    <source>
        <strain evidence="7">DSM 44234</strain>
    </source>
</reference>
<dbReference type="PRINTS" id="PR00455">
    <property type="entry name" value="HTHTETR"/>
</dbReference>
<keyword evidence="7" id="KW-1185">Reference proteome</keyword>
<feature type="domain" description="HTH tetR-type" evidence="5">
    <location>
        <begin position="191"/>
        <end position="251"/>
    </location>
</feature>
<name>A0A1H4LP81_TSUTY</name>
<dbReference type="GO" id="GO:0000976">
    <property type="term" value="F:transcription cis-regulatory region binding"/>
    <property type="evidence" value="ECO:0007669"/>
    <property type="project" value="TreeGrafter"/>
</dbReference>